<feature type="compositionally biased region" description="Low complexity" evidence="1">
    <location>
        <begin position="23"/>
        <end position="34"/>
    </location>
</feature>
<dbReference type="EMBL" id="BAAABU010000002">
    <property type="protein sequence ID" value="GAA0214807.1"/>
    <property type="molecule type" value="Genomic_DNA"/>
</dbReference>
<name>A0ABN0T7W7_9PSEU</name>
<dbReference type="Proteomes" id="UP001500416">
    <property type="component" value="Unassembled WGS sequence"/>
</dbReference>
<feature type="compositionally biased region" description="Low complexity" evidence="1">
    <location>
        <begin position="43"/>
        <end position="55"/>
    </location>
</feature>
<feature type="compositionally biased region" description="Polar residues" evidence="1">
    <location>
        <begin position="67"/>
        <end position="97"/>
    </location>
</feature>
<sequence>MNTASPSPTATRLSGTVTNAPEAVTASAAKAITARPCRSANRPATAEHAPPAAYARNTREARPGGSASRNATTLNSETNADTPSTATAYSASNTGSVNAERKPASRRDVGLPAGRYAAVTRAQASANPATTASAPRQPIQSVPIPATSRPIMPPALLPAINAPIAAPIAAASSARNAMATAGMPAVATPCSTRSPRNAG</sequence>
<gene>
    <name evidence="2" type="ORF">GCM10010492_10770</name>
</gene>
<accession>A0ABN0T7W7</accession>
<evidence type="ECO:0000256" key="1">
    <source>
        <dbReference type="SAM" id="MobiDB-lite"/>
    </source>
</evidence>
<evidence type="ECO:0000313" key="2">
    <source>
        <dbReference type="EMBL" id="GAA0214807.1"/>
    </source>
</evidence>
<feature type="compositionally biased region" description="Polar residues" evidence="1">
    <location>
        <begin position="1"/>
        <end position="19"/>
    </location>
</feature>
<protein>
    <submittedName>
        <fullName evidence="2">Uncharacterized protein</fullName>
    </submittedName>
</protein>
<keyword evidence="3" id="KW-1185">Reference proteome</keyword>
<feature type="region of interest" description="Disordered" evidence="1">
    <location>
        <begin position="1"/>
        <end position="110"/>
    </location>
</feature>
<organism evidence="2 3">
    <name type="scientific">Saccharothrix mutabilis subsp. mutabilis</name>
    <dbReference type="NCBI Taxonomy" id="66855"/>
    <lineage>
        <taxon>Bacteria</taxon>
        <taxon>Bacillati</taxon>
        <taxon>Actinomycetota</taxon>
        <taxon>Actinomycetes</taxon>
        <taxon>Pseudonocardiales</taxon>
        <taxon>Pseudonocardiaceae</taxon>
        <taxon>Saccharothrix</taxon>
    </lineage>
</organism>
<feature type="region of interest" description="Disordered" evidence="1">
    <location>
        <begin position="175"/>
        <end position="199"/>
    </location>
</feature>
<feature type="compositionally biased region" description="Basic and acidic residues" evidence="1">
    <location>
        <begin position="99"/>
        <end position="109"/>
    </location>
</feature>
<reference evidence="2 3" key="1">
    <citation type="journal article" date="2019" name="Int. J. Syst. Evol. Microbiol.">
        <title>The Global Catalogue of Microorganisms (GCM) 10K type strain sequencing project: providing services to taxonomists for standard genome sequencing and annotation.</title>
        <authorList>
            <consortium name="The Broad Institute Genomics Platform"/>
            <consortium name="The Broad Institute Genome Sequencing Center for Infectious Disease"/>
            <person name="Wu L."/>
            <person name="Ma J."/>
        </authorList>
    </citation>
    <scope>NUCLEOTIDE SEQUENCE [LARGE SCALE GENOMIC DNA]</scope>
    <source>
        <strain evidence="2 3">JCM 3380</strain>
    </source>
</reference>
<proteinExistence type="predicted"/>
<comment type="caution">
    <text evidence="2">The sequence shown here is derived from an EMBL/GenBank/DDBJ whole genome shotgun (WGS) entry which is preliminary data.</text>
</comment>
<feature type="compositionally biased region" description="Polar residues" evidence="1">
    <location>
        <begin position="189"/>
        <end position="199"/>
    </location>
</feature>
<evidence type="ECO:0000313" key="3">
    <source>
        <dbReference type="Proteomes" id="UP001500416"/>
    </source>
</evidence>